<dbReference type="EMBL" id="KU574722">
    <property type="protein sequence ID" value="AMM44164.1"/>
    <property type="molecule type" value="Genomic_DNA"/>
</dbReference>
<organism evidence="1 3">
    <name type="scientific">Pectobacterium phage vB_PcaM_CBB</name>
    <dbReference type="NCBI Taxonomy" id="2772511"/>
    <lineage>
        <taxon>Viruses</taxon>
        <taxon>Duplodnaviria</taxon>
        <taxon>Heunggongvirae</taxon>
        <taxon>Uroviricota</taxon>
        <taxon>Caudoviricetes</taxon>
        <taxon>Mimasvirus</taxon>
        <taxon>Mimasvirus CBB</taxon>
    </lineage>
</organism>
<evidence type="ECO:0000313" key="1">
    <source>
        <dbReference type="EMBL" id="AMM43613.1"/>
    </source>
</evidence>
<evidence type="ECO:0000313" key="2">
    <source>
        <dbReference type="EMBL" id="AMM44164.1"/>
    </source>
</evidence>
<gene>
    <name evidence="2" type="ORF">CBB_48</name>
    <name evidence="1" type="ORF">CBB_601</name>
</gene>
<sequence>MLDIYIRSDLVPDGCDECGTPKEKTEYYIIAESETGQRLRLESVSIVNRDYTDEQCEAYLQPTVDKIKNHLAGGGKLNPDYWCEIDPRYGSKRYQDLDSTGFFYQREKREDTYRD</sequence>
<reference evidence="3" key="1">
    <citation type="submission" date="2016-01" db="EMBL/GenBank/DDBJ databases">
        <title>Isolation and Characterization of Enterobacteria phage CBB.</title>
        <authorList>
            <person name="Buttimer C.T.H."/>
            <person name="Hendrix H."/>
            <person name="Alexandre H."/>
            <person name="O'Mahony J."/>
            <person name="Lavigne R."/>
            <person name="Coffey A."/>
        </authorList>
    </citation>
    <scope>NUCLEOTIDE SEQUENCE [LARGE SCALE GENOMIC DNA]</scope>
</reference>
<keyword evidence="3" id="KW-1185">Reference proteome</keyword>
<accession>A0A1L2CUB4</accession>
<name>A0A1L2CUB4_9CAUD</name>
<proteinExistence type="predicted"/>
<dbReference type="Proteomes" id="UP000223891">
    <property type="component" value="Segment"/>
</dbReference>
<reference evidence="1" key="3">
    <citation type="journal article" date="2017" name="Front. Microbiol.">
        <title>Things Are Getting Hairy: Enterobacteria Bacteriophage vB_PcaM_CBB.</title>
        <authorList>
            <person name="Buttimer C."/>
            <person name="Hendrix H."/>
            <person name="Oliveira H."/>
            <person name="Casey A."/>
            <person name="Neve H."/>
            <person name="McAuliffe O."/>
            <person name="Ross R.P."/>
            <person name="Hill C."/>
            <person name="Noben J.P."/>
            <person name="O'Mahony J."/>
            <person name="Lavigne R."/>
            <person name="Coffey A."/>
        </authorList>
    </citation>
    <scope>NUCLEOTIDE SEQUENCE</scope>
</reference>
<dbReference type="EMBL" id="KU574722">
    <property type="protein sequence ID" value="AMM43613.1"/>
    <property type="molecule type" value="Genomic_DNA"/>
</dbReference>
<evidence type="ECO:0000313" key="3">
    <source>
        <dbReference type="Proteomes" id="UP000223891"/>
    </source>
</evidence>
<reference evidence="1" key="2">
    <citation type="submission" date="2016-01" db="EMBL/GenBank/DDBJ databases">
        <authorList>
            <person name="Oliw E.H."/>
        </authorList>
    </citation>
    <scope>NUCLEOTIDE SEQUENCE</scope>
</reference>
<protein>
    <submittedName>
        <fullName evidence="1">Uncharacterized protein</fullName>
    </submittedName>
</protein>